<keyword evidence="2" id="KW-0808">Transferase</keyword>
<evidence type="ECO:0000256" key="1">
    <source>
        <dbReference type="SAM" id="Phobius"/>
    </source>
</evidence>
<name>A0A0K8PHP6_STRAJ</name>
<dbReference type="RefSeq" id="WP_167745691.1">
    <property type="nucleotide sequence ID" value="NZ_DF968221.1"/>
</dbReference>
<organism evidence="2 3">
    <name type="scientific">Streptomyces azureus</name>
    <dbReference type="NCBI Taxonomy" id="146537"/>
    <lineage>
        <taxon>Bacteria</taxon>
        <taxon>Bacillati</taxon>
        <taxon>Actinomycetota</taxon>
        <taxon>Actinomycetes</taxon>
        <taxon>Kitasatosporales</taxon>
        <taxon>Streptomycetaceae</taxon>
        <taxon>Streptomyces</taxon>
    </lineage>
</organism>
<dbReference type="PATRIC" id="fig|146537.3.peg.1739"/>
<keyword evidence="2" id="KW-0418">Kinase</keyword>
<dbReference type="EMBL" id="DF968221">
    <property type="protein sequence ID" value="GAP46914.1"/>
    <property type="molecule type" value="Genomic_DNA"/>
</dbReference>
<keyword evidence="1" id="KW-0472">Membrane</keyword>
<keyword evidence="1" id="KW-1133">Transmembrane helix</keyword>
<accession>A0A0K8PHP6</accession>
<proteinExistence type="predicted"/>
<keyword evidence="1" id="KW-0812">Transmembrane</keyword>
<evidence type="ECO:0000313" key="3">
    <source>
        <dbReference type="Proteomes" id="UP000053859"/>
    </source>
</evidence>
<dbReference type="AlphaFoldDB" id="A0A0K8PHP6"/>
<protein>
    <submittedName>
        <fullName evidence="2">Serine/threonine protein kinase</fullName>
    </submittedName>
</protein>
<reference evidence="2" key="1">
    <citation type="journal article" date="2015" name="Genome Announc.">
        <title>Draft Genome Sequence of Thiostrepton-Producing Streptomyces azureus ATCC 14921.</title>
        <authorList>
            <person name="Sakihara K."/>
            <person name="Maeda J."/>
            <person name="Tashiro K."/>
            <person name="Fujino Y."/>
            <person name="Kuhara S."/>
            <person name="Ohshima T."/>
            <person name="Ogata S."/>
            <person name="Doi K."/>
        </authorList>
    </citation>
    <scope>NUCLEOTIDE SEQUENCE [LARGE SCALE GENOMIC DNA]</scope>
    <source>
        <strain evidence="2">ATCC14921</strain>
    </source>
</reference>
<dbReference type="GO" id="GO:0004674">
    <property type="term" value="F:protein serine/threonine kinase activity"/>
    <property type="evidence" value="ECO:0007669"/>
    <property type="project" value="UniProtKB-KW"/>
</dbReference>
<evidence type="ECO:0000313" key="2">
    <source>
        <dbReference type="EMBL" id="GAP46914.1"/>
    </source>
</evidence>
<feature type="transmembrane region" description="Helical" evidence="1">
    <location>
        <begin position="16"/>
        <end position="41"/>
    </location>
</feature>
<dbReference type="Proteomes" id="UP000053859">
    <property type="component" value="Unassembled WGS sequence"/>
</dbReference>
<keyword evidence="3" id="KW-1185">Reference proteome</keyword>
<keyword evidence="2" id="KW-0723">Serine/threonine-protein kinase</keyword>
<gene>
    <name evidence="2" type="ORF">SAZU_1651</name>
</gene>
<sequence length="46" mass="5135">MGDPRWLNEPIAVPRWITLSFAAIAVVTVVNWALAALLWILQHLPA</sequence>